<dbReference type="InterPro" id="IPR027806">
    <property type="entry name" value="HARBI1_dom"/>
</dbReference>
<accession>A0A2S2NJD8</accession>
<reference evidence="4" key="1">
    <citation type="submission" date="2018-04" db="EMBL/GenBank/DDBJ databases">
        <title>Transcriptome of Schizaphis graminum biotype I.</title>
        <authorList>
            <person name="Scully E.D."/>
            <person name="Geib S.M."/>
            <person name="Palmer N.A."/>
            <person name="Koch K."/>
            <person name="Bradshaw J."/>
            <person name="Heng-Moss T."/>
            <person name="Sarath G."/>
        </authorList>
    </citation>
    <scope>NUCLEOTIDE SEQUENCE</scope>
</reference>
<dbReference type="EMBL" id="GGMR01004675">
    <property type="protein sequence ID" value="MBY17294.1"/>
    <property type="molecule type" value="Transcribed_RNA"/>
</dbReference>
<comment type="cofactor">
    <cofactor evidence="1">
        <name>a divalent metal cation</name>
        <dbReference type="ChEBI" id="CHEBI:60240"/>
    </cofactor>
</comment>
<name>A0A2S2NJD8_SCHGA</name>
<protein>
    <recommendedName>
        <fullName evidence="3">DDE Tnp4 domain-containing protein</fullName>
    </recommendedName>
</protein>
<evidence type="ECO:0000259" key="3">
    <source>
        <dbReference type="Pfam" id="PF13359"/>
    </source>
</evidence>
<evidence type="ECO:0000313" key="4">
    <source>
        <dbReference type="EMBL" id="MBY17294.1"/>
    </source>
</evidence>
<evidence type="ECO:0000256" key="2">
    <source>
        <dbReference type="ARBA" id="ARBA00022723"/>
    </source>
</evidence>
<sequence>MTPLLNPLTASEKKYQKSQIGTRNIIERVFGILKRRFPALALGIRTKLTTTMAIIVAAAVLHNILRIHNDPMPQDDSDEINPEIFHELPVLPARQVGNVYRTHLINTIFSSDD</sequence>
<dbReference type="GO" id="GO:0046872">
    <property type="term" value="F:metal ion binding"/>
    <property type="evidence" value="ECO:0007669"/>
    <property type="project" value="UniProtKB-KW"/>
</dbReference>
<organism evidence="4">
    <name type="scientific">Schizaphis graminum</name>
    <name type="common">Green bug aphid</name>
    <dbReference type="NCBI Taxonomy" id="13262"/>
    <lineage>
        <taxon>Eukaryota</taxon>
        <taxon>Metazoa</taxon>
        <taxon>Ecdysozoa</taxon>
        <taxon>Arthropoda</taxon>
        <taxon>Hexapoda</taxon>
        <taxon>Insecta</taxon>
        <taxon>Pterygota</taxon>
        <taxon>Neoptera</taxon>
        <taxon>Paraneoptera</taxon>
        <taxon>Hemiptera</taxon>
        <taxon>Sternorrhyncha</taxon>
        <taxon>Aphidomorpha</taxon>
        <taxon>Aphidoidea</taxon>
        <taxon>Aphididae</taxon>
        <taxon>Aphidini</taxon>
        <taxon>Schizaphis</taxon>
    </lineage>
</organism>
<dbReference type="AlphaFoldDB" id="A0A2S2NJD8"/>
<keyword evidence="2" id="KW-0479">Metal-binding</keyword>
<gene>
    <name evidence="4" type="ORF">g.86070</name>
</gene>
<feature type="domain" description="DDE Tnp4" evidence="3">
    <location>
        <begin position="6"/>
        <end position="63"/>
    </location>
</feature>
<evidence type="ECO:0000256" key="1">
    <source>
        <dbReference type="ARBA" id="ARBA00001968"/>
    </source>
</evidence>
<proteinExistence type="predicted"/>
<dbReference type="Pfam" id="PF13359">
    <property type="entry name" value="DDE_Tnp_4"/>
    <property type="match status" value="1"/>
</dbReference>